<evidence type="ECO:0000256" key="2">
    <source>
        <dbReference type="ARBA" id="ARBA00009592"/>
    </source>
</evidence>
<dbReference type="SMART" id="SM00365">
    <property type="entry name" value="LRR_SD22"/>
    <property type="match status" value="7"/>
</dbReference>
<dbReference type="SUPFAM" id="SSF52047">
    <property type="entry name" value="RNI-like"/>
    <property type="match status" value="2"/>
</dbReference>
<feature type="transmembrane region" description="Helical" evidence="12">
    <location>
        <begin position="1002"/>
        <end position="1026"/>
    </location>
</feature>
<feature type="chain" id="PRO_5043652371" description="Receptor-like protein 12" evidence="13">
    <location>
        <begin position="25"/>
        <end position="1060"/>
    </location>
</feature>
<reference evidence="16 17" key="1">
    <citation type="journal article" date="2021" name="Commun. Biol.">
        <title>The genome of Shorea leprosula (Dipterocarpaceae) highlights the ecological relevance of drought in aseasonal tropical rainforests.</title>
        <authorList>
            <person name="Ng K.K.S."/>
            <person name="Kobayashi M.J."/>
            <person name="Fawcett J.A."/>
            <person name="Hatakeyama M."/>
            <person name="Paape T."/>
            <person name="Ng C.H."/>
            <person name="Ang C.C."/>
            <person name="Tnah L.H."/>
            <person name="Lee C.T."/>
            <person name="Nishiyama T."/>
            <person name="Sese J."/>
            <person name="O'Brien M.J."/>
            <person name="Copetti D."/>
            <person name="Mohd Noor M.I."/>
            <person name="Ong R.C."/>
            <person name="Putra M."/>
            <person name="Sireger I.Z."/>
            <person name="Indrioko S."/>
            <person name="Kosugi Y."/>
            <person name="Izuno A."/>
            <person name="Isagi Y."/>
            <person name="Lee S.L."/>
            <person name="Shimizu K.K."/>
        </authorList>
    </citation>
    <scope>NUCLEOTIDE SEQUENCE [LARGE SCALE GENOMIC DNA]</scope>
    <source>
        <strain evidence="16">214</strain>
    </source>
</reference>
<evidence type="ECO:0000256" key="5">
    <source>
        <dbReference type="ARBA" id="ARBA00022692"/>
    </source>
</evidence>
<evidence type="ECO:0000313" key="17">
    <source>
        <dbReference type="Proteomes" id="UP001054252"/>
    </source>
</evidence>
<evidence type="ECO:0000256" key="8">
    <source>
        <dbReference type="ARBA" id="ARBA00022989"/>
    </source>
</evidence>
<evidence type="ECO:0000313" key="16">
    <source>
        <dbReference type="EMBL" id="GKV16444.1"/>
    </source>
</evidence>
<evidence type="ECO:0000256" key="7">
    <source>
        <dbReference type="ARBA" id="ARBA00022737"/>
    </source>
</evidence>
<gene>
    <name evidence="16" type="ORF">SLEP1_g27084</name>
</gene>
<dbReference type="InterPro" id="IPR055414">
    <property type="entry name" value="LRR_R13L4/SHOC2-like"/>
</dbReference>
<feature type="domain" description="Disease resistance R13L4/SHOC-2-like LRR" evidence="15">
    <location>
        <begin position="288"/>
        <end position="470"/>
    </location>
</feature>
<dbReference type="InterPro" id="IPR001611">
    <property type="entry name" value="Leu-rich_rpt"/>
</dbReference>
<dbReference type="Gene3D" id="3.80.10.10">
    <property type="entry name" value="Ribonuclease Inhibitor"/>
    <property type="match status" value="4"/>
</dbReference>
<evidence type="ECO:0000256" key="12">
    <source>
        <dbReference type="SAM" id="Phobius"/>
    </source>
</evidence>
<evidence type="ECO:0000256" key="11">
    <source>
        <dbReference type="ARBA" id="ARBA00023180"/>
    </source>
</evidence>
<dbReference type="InterPro" id="IPR032675">
    <property type="entry name" value="LRR_dom_sf"/>
</dbReference>
<dbReference type="AlphaFoldDB" id="A0AAV5JPF9"/>
<dbReference type="Proteomes" id="UP001054252">
    <property type="component" value="Unassembled WGS sequence"/>
</dbReference>
<dbReference type="SMART" id="SM00369">
    <property type="entry name" value="LRR_TYP"/>
    <property type="match status" value="13"/>
</dbReference>
<keyword evidence="10" id="KW-0675">Receptor</keyword>
<keyword evidence="7" id="KW-0677">Repeat</keyword>
<keyword evidence="4" id="KW-0433">Leucine-rich repeat</keyword>
<dbReference type="InterPro" id="IPR003591">
    <property type="entry name" value="Leu-rich_rpt_typical-subtyp"/>
</dbReference>
<organism evidence="16 17">
    <name type="scientific">Rubroshorea leprosula</name>
    <dbReference type="NCBI Taxonomy" id="152421"/>
    <lineage>
        <taxon>Eukaryota</taxon>
        <taxon>Viridiplantae</taxon>
        <taxon>Streptophyta</taxon>
        <taxon>Embryophyta</taxon>
        <taxon>Tracheophyta</taxon>
        <taxon>Spermatophyta</taxon>
        <taxon>Magnoliopsida</taxon>
        <taxon>eudicotyledons</taxon>
        <taxon>Gunneridae</taxon>
        <taxon>Pentapetalae</taxon>
        <taxon>rosids</taxon>
        <taxon>malvids</taxon>
        <taxon>Malvales</taxon>
        <taxon>Dipterocarpaceae</taxon>
        <taxon>Rubroshorea</taxon>
    </lineage>
</organism>
<evidence type="ECO:0000256" key="13">
    <source>
        <dbReference type="SAM" id="SignalP"/>
    </source>
</evidence>
<dbReference type="PANTHER" id="PTHR48061:SF46">
    <property type="entry name" value="LEUCINE-RICH REPEAT-CONTAINING N-TERMINAL PLANT-TYPE DOMAIN-CONTAINING PROTEIN"/>
    <property type="match status" value="1"/>
</dbReference>
<feature type="domain" description="Leucine-rich repeat-containing N-terminal plant-type" evidence="14">
    <location>
        <begin position="39"/>
        <end position="91"/>
    </location>
</feature>
<dbReference type="Pfam" id="PF13855">
    <property type="entry name" value="LRR_8"/>
    <property type="match status" value="4"/>
</dbReference>
<keyword evidence="8 12" id="KW-1133">Transmembrane helix</keyword>
<evidence type="ECO:0000256" key="9">
    <source>
        <dbReference type="ARBA" id="ARBA00023136"/>
    </source>
</evidence>
<dbReference type="FunFam" id="3.80.10.10:FF:000095">
    <property type="entry name" value="LRR receptor-like serine/threonine-protein kinase GSO1"/>
    <property type="match status" value="2"/>
</dbReference>
<evidence type="ECO:0000256" key="1">
    <source>
        <dbReference type="ARBA" id="ARBA00004251"/>
    </source>
</evidence>
<dbReference type="GO" id="GO:0005886">
    <property type="term" value="C:plasma membrane"/>
    <property type="evidence" value="ECO:0007669"/>
    <property type="project" value="UniProtKB-SubCell"/>
</dbReference>
<dbReference type="InterPro" id="IPR046956">
    <property type="entry name" value="RLP23-like"/>
</dbReference>
<keyword evidence="9 12" id="KW-0472">Membrane</keyword>
<comment type="similarity">
    <text evidence="2">Belongs to the RLP family.</text>
</comment>
<dbReference type="FunFam" id="3.80.10.10:FF:000111">
    <property type="entry name" value="LRR receptor-like serine/threonine-protein kinase ERECTA"/>
    <property type="match status" value="1"/>
</dbReference>
<sequence>MSCLPIFQLLCFLLFILSFQTNLSFPLSAPPTRELCSPKESAALLQFKNAFFIDHEYVSILCGAFHVKFYPNMESWKEGTDCCFWDGVTCDNITHHVIGLDLSCGGLSGTLRSNSSLFTLSYLQRLNLANNNFQDSQFSPMFGQFTSLTYLNLSHSWFSGQVPSEISHLNKLLSIDLSSNLVSLKTHTLKGLVQNLTEVRQLFLDGIDMSYVDPSSFMNLPFSLTHLSLENCVLKGNFSRNIFRLPNLVWLNLKGNFNLIPKLPKSNWSGPLQFLDLSETSFFEKFPDSIINLVSLRHLSMVSCFCSGSLPRALGNLTKLIFLDLSRNQIIGPVPSSVTNLTQLQFLYLYNNNLGGPIPDQVASFLELKEIDLSNNFLNGSMPSWVFNMPSLESLVLSNNQITGQISSSFTNLTQLLSLHLSNNHLVGSIPDQATSFLNLREIDLSHNFLMRSIPSWVFNLSSLELLSLENNQLTGHLNEFQHESLTHINLANNGLVGPIPSSISHLLNLTSLDLSSNNLNAILDLDMFAKLKNLRSLDLSQNSDLSVISTVNVTYSLPHLTTLILSSCNTSQIPKFLRGLEGLWTLDLSNNKIQDIPEWMWDVGKETLNYLNLSHNSLVNIKQLSWKSIGTLDLSFNLIEGPLPIPPPSVHFYSISKNSLTGEISPLICRLNQLVVLDLSHNNLSGIIPPCLGNSSNLEVLNLRMNKLRGMIPTTFTKGCTLTNLNLNANQLEGLMPEAIVNCRDLEVLDLGNNNLYGRFPQWLGTLPVLQVLVLRSNKFYGFLRDSKTSLSFPKLQILDVSNNNFSGPIPAGCIKNLKAMMNFKEGKTDLLYMGGYLRFGTFDEYSISLVEKGFEIELVKILTMLTSIDLSNNKFEGEIPDVVGKLYSLKGLNLSYNKLSGCIPQAMGNLTILEWLDLSSNHLEGEIPRELVDLKWLSVFNLSNNQLVGPIPQGKQFNTFDESSYKGNLGLCGLPLSKACNKSTMHPKLLSSKKDELWGFGWKTVLLGYGCGMAFGLFMGYLVFWTGKPKWLVTLFDGLQNQRTRKSKKTRRCVRRRN</sequence>
<evidence type="ECO:0000256" key="3">
    <source>
        <dbReference type="ARBA" id="ARBA00022475"/>
    </source>
</evidence>
<evidence type="ECO:0000256" key="10">
    <source>
        <dbReference type="ARBA" id="ARBA00023170"/>
    </source>
</evidence>
<keyword evidence="5 12" id="KW-0812">Transmembrane</keyword>
<feature type="signal peptide" evidence="13">
    <location>
        <begin position="1"/>
        <end position="24"/>
    </location>
</feature>
<dbReference type="Pfam" id="PF00560">
    <property type="entry name" value="LRR_1"/>
    <property type="match status" value="4"/>
</dbReference>
<evidence type="ECO:0000259" key="14">
    <source>
        <dbReference type="Pfam" id="PF08263"/>
    </source>
</evidence>
<keyword evidence="6 13" id="KW-0732">Signal</keyword>
<dbReference type="SUPFAM" id="SSF52058">
    <property type="entry name" value="L domain-like"/>
    <property type="match status" value="1"/>
</dbReference>
<dbReference type="Pfam" id="PF23598">
    <property type="entry name" value="LRR_14"/>
    <property type="match status" value="1"/>
</dbReference>
<dbReference type="PROSITE" id="PS51450">
    <property type="entry name" value="LRR"/>
    <property type="match status" value="3"/>
</dbReference>
<keyword evidence="17" id="KW-1185">Reference proteome</keyword>
<dbReference type="PRINTS" id="PR00019">
    <property type="entry name" value="LEURICHRPT"/>
</dbReference>
<evidence type="ECO:0000256" key="4">
    <source>
        <dbReference type="ARBA" id="ARBA00022614"/>
    </source>
</evidence>
<comment type="subcellular location">
    <subcellularLocation>
        <location evidence="1">Cell membrane</location>
        <topology evidence="1">Single-pass type I membrane protein</topology>
    </subcellularLocation>
</comment>
<dbReference type="InterPro" id="IPR013210">
    <property type="entry name" value="LRR_N_plant-typ"/>
</dbReference>
<dbReference type="PANTHER" id="PTHR48061">
    <property type="entry name" value="LEUCINE-RICH REPEAT RECEPTOR PROTEIN KINASE EMS1-LIKE-RELATED"/>
    <property type="match status" value="1"/>
</dbReference>
<proteinExistence type="inferred from homology"/>
<comment type="caution">
    <text evidence="16">The sequence shown here is derived from an EMBL/GenBank/DDBJ whole genome shotgun (WGS) entry which is preliminary data.</text>
</comment>
<keyword evidence="3" id="KW-1003">Cell membrane</keyword>
<name>A0AAV5JPF9_9ROSI</name>
<evidence type="ECO:0000259" key="15">
    <source>
        <dbReference type="Pfam" id="PF23598"/>
    </source>
</evidence>
<evidence type="ECO:0008006" key="18">
    <source>
        <dbReference type="Google" id="ProtNLM"/>
    </source>
</evidence>
<evidence type="ECO:0000256" key="6">
    <source>
        <dbReference type="ARBA" id="ARBA00022729"/>
    </source>
</evidence>
<keyword evidence="11" id="KW-0325">Glycoprotein</keyword>
<protein>
    <recommendedName>
        <fullName evidence="18">Receptor-like protein 12</fullName>
    </recommendedName>
</protein>
<dbReference type="EMBL" id="BPVZ01000045">
    <property type="protein sequence ID" value="GKV16444.1"/>
    <property type="molecule type" value="Genomic_DNA"/>
</dbReference>
<dbReference type="Pfam" id="PF08263">
    <property type="entry name" value="LRRNT_2"/>
    <property type="match status" value="1"/>
</dbReference>
<accession>A0AAV5JPF9</accession>